<name>A0AAJ2BLG5_9PSED</name>
<dbReference type="Gene3D" id="2.40.50.140">
    <property type="entry name" value="Nucleic acid-binding proteins"/>
    <property type="match status" value="1"/>
</dbReference>
<keyword evidence="6 8" id="KW-0234">DNA repair</keyword>
<accession>A0AAJ2BLG5</accession>
<dbReference type="SUPFAM" id="SSF57863">
    <property type="entry name" value="ArfGap/RecO-like zinc finger"/>
    <property type="match status" value="1"/>
</dbReference>
<dbReference type="GO" id="GO:0006310">
    <property type="term" value="P:DNA recombination"/>
    <property type="evidence" value="ECO:0007669"/>
    <property type="project" value="UniProtKB-UniRule"/>
</dbReference>
<feature type="domain" description="DNA replication/recombination mediator RecO N-terminal" evidence="9">
    <location>
        <begin position="3"/>
        <end position="72"/>
    </location>
</feature>
<evidence type="ECO:0000256" key="4">
    <source>
        <dbReference type="ARBA" id="ARBA00022763"/>
    </source>
</evidence>
<evidence type="ECO:0000256" key="2">
    <source>
        <dbReference type="ARBA" id="ARBA00007452"/>
    </source>
</evidence>
<dbReference type="SUPFAM" id="SSF50249">
    <property type="entry name" value="Nucleic acid-binding proteins"/>
    <property type="match status" value="1"/>
</dbReference>
<organism evidence="10 11">
    <name type="scientific">Pseudomonas oryzihabitans</name>
    <dbReference type="NCBI Taxonomy" id="47885"/>
    <lineage>
        <taxon>Bacteria</taxon>
        <taxon>Pseudomonadati</taxon>
        <taxon>Pseudomonadota</taxon>
        <taxon>Gammaproteobacteria</taxon>
        <taxon>Pseudomonadales</taxon>
        <taxon>Pseudomonadaceae</taxon>
        <taxon>Pseudomonas</taxon>
    </lineage>
</organism>
<comment type="function">
    <text evidence="1 8">Involved in DNA repair and RecF pathway recombination.</text>
</comment>
<evidence type="ECO:0000256" key="5">
    <source>
        <dbReference type="ARBA" id="ARBA00023172"/>
    </source>
</evidence>
<dbReference type="Pfam" id="PF02565">
    <property type="entry name" value="RecO_C"/>
    <property type="match status" value="1"/>
</dbReference>
<evidence type="ECO:0000256" key="1">
    <source>
        <dbReference type="ARBA" id="ARBA00003065"/>
    </source>
</evidence>
<evidence type="ECO:0000256" key="3">
    <source>
        <dbReference type="ARBA" id="ARBA00021310"/>
    </source>
</evidence>
<evidence type="ECO:0000256" key="7">
    <source>
        <dbReference type="ARBA" id="ARBA00033409"/>
    </source>
</evidence>
<dbReference type="InterPro" id="IPR022572">
    <property type="entry name" value="DNA_rep/recomb_RecO_N"/>
</dbReference>
<keyword evidence="5 8" id="KW-0233">DNA recombination</keyword>
<dbReference type="Gene3D" id="1.20.1440.120">
    <property type="entry name" value="Recombination protein O, C-terminal domain"/>
    <property type="match status" value="1"/>
</dbReference>
<dbReference type="InterPro" id="IPR037278">
    <property type="entry name" value="ARFGAP/RecO"/>
</dbReference>
<dbReference type="AlphaFoldDB" id="A0AAJ2BLG5"/>
<dbReference type="HAMAP" id="MF_00201">
    <property type="entry name" value="RecO"/>
    <property type="match status" value="1"/>
</dbReference>
<dbReference type="Proteomes" id="UP001268036">
    <property type="component" value="Unassembled WGS sequence"/>
</dbReference>
<protein>
    <recommendedName>
        <fullName evidence="3 8">DNA repair protein RecO</fullName>
    </recommendedName>
    <alternativeName>
        <fullName evidence="7 8">Recombination protein O</fullName>
    </alternativeName>
</protein>
<dbReference type="NCBIfam" id="TIGR00613">
    <property type="entry name" value="reco"/>
    <property type="match status" value="1"/>
</dbReference>
<dbReference type="PANTHER" id="PTHR33991">
    <property type="entry name" value="DNA REPAIR PROTEIN RECO"/>
    <property type="match status" value="1"/>
</dbReference>
<dbReference type="InterPro" id="IPR012340">
    <property type="entry name" value="NA-bd_OB-fold"/>
</dbReference>
<evidence type="ECO:0000256" key="6">
    <source>
        <dbReference type="ARBA" id="ARBA00023204"/>
    </source>
</evidence>
<evidence type="ECO:0000313" key="10">
    <source>
        <dbReference type="EMBL" id="MDR6233436.1"/>
    </source>
</evidence>
<dbReference type="GO" id="GO:0006302">
    <property type="term" value="P:double-strand break repair"/>
    <property type="evidence" value="ECO:0007669"/>
    <property type="project" value="TreeGrafter"/>
</dbReference>
<sequence length="232" mass="25788">MMQASEPLFVLHSRPYRESSALVDVFGAFGRIRTVLRAARSRSGSLARPFIPLEAHVAGRGELKNLQKVAALAPPYLLQGQALFSGFYLNELLVRLLPAEDPYPALFELYGLTLAALAQGRPVEPLLRTFEWRLLDLLGYGFSLTQALDGQVIEAQRLYRFFPDQGFEAVDEVRPGCLAGAEILALERGEWDDPTVVRAAKRLMRQALAPHLGSKPLMSRELFAKPSESSHE</sequence>
<dbReference type="PANTHER" id="PTHR33991:SF1">
    <property type="entry name" value="DNA REPAIR PROTEIN RECO"/>
    <property type="match status" value="1"/>
</dbReference>
<proteinExistence type="inferred from homology"/>
<dbReference type="InterPro" id="IPR042242">
    <property type="entry name" value="RecO_C"/>
</dbReference>
<dbReference type="GO" id="GO:0043590">
    <property type="term" value="C:bacterial nucleoid"/>
    <property type="evidence" value="ECO:0007669"/>
    <property type="project" value="TreeGrafter"/>
</dbReference>
<comment type="caution">
    <text evidence="10">The sequence shown here is derived from an EMBL/GenBank/DDBJ whole genome shotgun (WGS) entry which is preliminary data.</text>
</comment>
<keyword evidence="4 8" id="KW-0227">DNA damage</keyword>
<evidence type="ECO:0000259" key="9">
    <source>
        <dbReference type="Pfam" id="PF11967"/>
    </source>
</evidence>
<reference evidence="10" key="1">
    <citation type="submission" date="2023-08" db="EMBL/GenBank/DDBJ databases">
        <title>Functional and genomic diversity of the sorghum phyllosphere microbiome.</title>
        <authorList>
            <person name="Shade A."/>
        </authorList>
    </citation>
    <scope>NUCLEOTIDE SEQUENCE</scope>
    <source>
        <strain evidence="10">SORGH_AS_0201</strain>
    </source>
</reference>
<dbReference type="EMBL" id="JAVJAF010000001">
    <property type="protein sequence ID" value="MDR6233436.1"/>
    <property type="molecule type" value="Genomic_DNA"/>
</dbReference>
<gene>
    <name evidence="8" type="primary">recO</name>
    <name evidence="10" type="ORF">QE440_001177</name>
</gene>
<dbReference type="InterPro" id="IPR003717">
    <property type="entry name" value="RecO"/>
</dbReference>
<evidence type="ECO:0000256" key="8">
    <source>
        <dbReference type="HAMAP-Rule" id="MF_00201"/>
    </source>
</evidence>
<comment type="similarity">
    <text evidence="2 8">Belongs to the RecO family.</text>
</comment>
<dbReference type="Pfam" id="PF11967">
    <property type="entry name" value="RecO_N"/>
    <property type="match status" value="1"/>
</dbReference>
<evidence type="ECO:0000313" key="11">
    <source>
        <dbReference type="Proteomes" id="UP001268036"/>
    </source>
</evidence>